<dbReference type="InterPro" id="IPR009011">
    <property type="entry name" value="Man6P_isomerase_rcpt-bd_dom_sf"/>
</dbReference>
<gene>
    <name evidence="10" type="ORF">DFA_09012</name>
</gene>
<dbReference type="InterPro" id="IPR039794">
    <property type="entry name" value="Gtb1-like"/>
</dbReference>
<accession>F4Q6G4</accession>
<dbReference type="SUPFAM" id="SSF57424">
    <property type="entry name" value="LDL receptor-like module"/>
    <property type="match status" value="2"/>
</dbReference>
<dbReference type="OrthoDB" id="28322at2759"/>
<keyword evidence="10" id="KW-0808">Transferase</keyword>
<sequence length="495" mass="57153">MKLLFSLFIIIVAFIAVSQCTKDSGNNNKNKLSPQFGVPPEKLEYYKGETFTCFGSGKTIPIDYVNDDYCDCPDGSDEPGTSACSNGQFYCKNKGYKGQLISSILVNDGICDCCDGSDEQSGLIKCQDSCAELSKEMRKAREEAIQKYTTGLKIKEEMINEAVEILKTKKEELEKSRKEHEPLKQTIKELEVAKEALEAKKKEREEQLEAERKLKEQIERQQNETEQAANGDTQDKTAQPEETNTNNRTIYFWCRWRNWNDTKCYQPKPKEPEDPQLEETKNGKIHHRRHLHFIYTHLIIFCFYYFLFCLKIVKATLLDTLQEMVSAAVDVISQYLPQSKISELSKIEEIDRELREKNRQLRDNIEQTEKLEKLLITDMGPDNVFLPLYGRCFDAPTKDYTYTMCPFENSKQGHTSLGRFEEWGPNHSSMSFTNGVQCWGGPKRSLKVQVECGSENKIYDVQEPSKCEYSMKFSTPALCDKEHLLVLQLEDDHQF</sequence>
<evidence type="ECO:0000256" key="5">
    <source>
        <dbReference type="SAM" id="Coils"/>
    </source>
</evidence>
<dbReference type="EMBL" id="GL883023">
    <property type="protein sequence ID" value="EGG16474.1"/>
    <property type="molecule type" value="Genomic_DNA"/>
</dbReference>
<keyword evidence="4" id="KW-1015">Disulfide bond</keyword>
<dbReference type="SUPFAM" id="SSF50911">
    <property type="entry name" value="Mannose 6-phosphate receptor domain"/>
    <property type="match status" value="1"/>
</dbReference>
<evidence type="ECO:0000313" key="11">
    <source>
        <dbReference type="Proteomes" id="UP000007797"/>
    </source>
</evidence>
<evidence type="ECO:0000313" key="10">
    <source>
        <dbReference type="EMBL" id="EGG16474.1"/>
    </source>
</evidence>
<dbReference type="InterPro" id="IPR028146">
    <property type="entry name" value="PRKCSH_N"/>
</dbReference>
<evidence type="ECO:0000259" key="9">
    <source>
        <dbReference type="PROSITE" id="PS51914"/>
    </source>
</evidence>
<dbReference type="InterPro" id="IPR036607">
    <property type="entry name" value="PRKCSH"/>
</dbReference>
<dbReference type="PROSITE" id="PS51914">
    <property type="entry name" value="MRH"/>
    <property type="match status" value="1"/>
</dbReference>
<reference evidence="11" key="1">
    <citation type="journal article" date="2011" name="Genome Res.">
        <title>Phylogeny-wide analysis of social amoeba genomes highlights ancient origins for complex intercellular communication.</title>
        <authorList>
            <person name="Heidel A.J."/>
            <person name="Lawal H.M."/>
            <person name="Felder M."/>
            <person name="Schilde C."/>
            <person name="Helps N.R."/>
            <person name="Tunggal B."/>
            <person name="Rivero F."/>
            <person name="John U."/>
            <person name="Schleicher M."/>
            <person name="Eichinger L."/>
            <person name="Platzer M."/>
            <person name="Noegel A.A."/>
            <person name="Schaap P."/>
            <person name="Gloeckner G."/>
        </authorList>
    </citation>
    <scope>NUCLEOTIDE SEQUENCE [LARGE SCALE GENOMIC DNA]</scope>
    <source>
        <strain evidence="11">SH3</strain>
    </source>
</reference>
<feature type="transmembrane region" description="Helical" evidence="7">
    <location>
        <begin position="293"/>
        <end position="313"/>
    </location>
</feature>
<feature type="domain" description="MRH" evidence="9">
    <location>
        <begin position="390"/>
        <end position="481"/>
    </location>
</feature>
<evidence type="ECO:0000256" key="2">
    <source>
        <dbReference type="ARBA" id="ARBA00022729"/>
    </source>
</evidence>
<organism evidence="10 11">
    <name type="scientific">Cavenderia fasciculata</name>
    <name type="common">Slime mold</name>
    <name type="synonym">Dictyostelium fasciculatum</name>
    <dbReference type="NCBI Taxonomy" id="261658"/>
    <lineage>
        <taxon>Eukaryota</taxon>
        <taxon>Amoebozoa</taxon>
        <taxon>Evosea</taxon>
        <taxon>Eumycetozoa</taxon>
        <taxon>Dictyostelia</taxon>
        <taxon>Acytosteliales</taxon>
        <taxon>Cavenderiaceae</taxon>
        <taxon>Cavenderia</taxon>
    </lineage>
</organism>
<dbReference type="Pfam" id="PF13015">
    <property type="entry name" value="PRKCSH_1"/>
    <property type="match status" value="1"/>
</dbReference>
<evidence type="ECO:0000256" key="6">
    <source>
        <dbReference type="SAM" id="MobiDB-lite"/>
    </source>
</evidence>
<protein>
    <recommendedName>
        <fullName evidence="1">Glucosidase 2 subunit beta</fullName>
    </recommendedName>
</protein>
<dbReference type="Proteomes" id="UP000007797">
    <property type="component" value="Unassembled WGS sequence"/>
</dbReference>
<dbReference type="Gene3D" id="4.10.400.10">
    <property type="entry name" value="Low-density Lipoprotein Receptor"/>
    <property type="match status" value="2"/>
</dbReference>
<dbReference type="InterPro" id="IPR044865">
    <property type="entry name" value="MRH_dom"/>
</dbReference>
<keyword evidence="7" id="KW-1133">Transmembrane helix</keyword>
<dbReference type="RefSeq" id="XP_004354874.1">
    <property type="nucleotide sequence ID" value="XM_004354822.1"/>
</dbReference>
<dbReference type="PANTHER" id="PTHR12630">
    <property type="entry name" value="N-LINKED OLIGOSACCHARIDE PROCESSING"/>
    <property type="match status" value="1"/>
</dbReference>
<dbReference type="InterPro" id="IPR002172">
    <property type="entry name" value="LDrepeatLR_classA_rpt"/>
</dbReference>
<keyword evidence="7" id="KW-0472">Membrane</keyword>
<dbReference type="InterPro" id="IPR036055">
    <property type="entry name" value="LDL_receptor-like_sf"/>
</dbReference>
<keyword evidence="2 8" id="KW-0732">Signal</keyword>
<dbReference type="GeneID" id="14868538"/>
<keyword evidence="5" id="KW-0175">Coiled coil</keyword>
<dbReference type="OMA" id="KHESASH"/>
<dbReference type="PRINTS" id="PR00261">
    <property type="entry name" value="LDLRECEPTOR"/>
</dbReference>
<dbReference type="GO" id="GO:0017177">
    <property type="term" value="C:glucosidase II complex"/>
    <property type="evidence" value="ECO:0007669"/>
    <property type="project" value="TreeGrafter"/>
</dbReference>
<keyword evidence="3" id="KW-0256">Endoplasmic reticulum</keyword>
<dbReference type="CDD" id="cd00112">
    <property type="entry name" value="LDLa"/>
    <property type="match status" value="2"/>
</dbReference>
<name>F4Q6G4_CACFS</name>
<feature type="coiled-coil region" evidence="5">
    <location>
        <begin position="344"/>
        <end position="374"/>
    </location>
</feature>
<proteinExistence type="predicted"/>
<dbReference type="Gene3D" id="2.70.130.10">
    <property type="entry name" value="Mannose-6-phosphate receptor binding domain"/>
    <property type="match status" value="1"/>
</dbReference>
<dbReference type="PANTHER" id="PTHR12630:SF1">
    <property type="entry name" value="GLUCOSIDASE 2 SUBUNIT BETA"/>
    <property type="match status" value="1"/>
</dbReference>
<dbReference type="Pfam" id="PF12999">
    <property type="entry name" value="PRKCSH-like"/>
    <property type="match status" value="1"/>
</dbReference>
<feature type="region of interest" description="Disordered" evidence="6">
    <location>
        <begin position="218"/>
        <end position="242"/>
    </location>
</feature>
<dbReference type="PROSITE" id="PS50068">
    <property type="entry name" value="LDLRA_2"/>
    <property type="match status" value="1"/>
</dbReference>
<evidence type="ECO:0000256" key="1">
    <source>
        <dbReference type="ARBA" id="ARBA00022387"/>
    </source>
</evidence>
<keyword evidence="7" id="KW-0812">Transmembrane</keyword>
<dbReference type="AlphaFoldDB" id="F4Q6G4"/>
<keyword evidence="11" id="KW-1185">Reference proteome</keyword>
<feature type="chain" id="PRO_5003320636" description="Glucosidase 2 subunit beta" evidence="8">
    <location>
        <begin position="21"/>
        <end position="495"/>
    </location>
</feature>
<keyword evidence="10" id="KW-0418">Kinase</keyword>
<dbReference type="KEGG" id="dfa:DFA_09012"/>
<evidence type="ECO:0000256" key="3">
    <source>
        <dbReference type="ARBA" id="ARBA00022824"/>
    </source>
</evidence>
<evidence type="ECO:0000256" key="7">
    <source>
        <dbReference type="SAM" id="Phobius"/>
    </source>
</evidence>
<dbReference type="GO" id="GO:0006491">
    <property type="term" value="P:N-glycan processing"/>
    <property type="evidence" value="ECO:0007669"/>
    <property type="project" value="TreeGrafter"/>
</dbReference>
<feature type="signal peptide" evidence="8">
    <location>
        <begin position="1"/>
        <end position="20"/>
    </location>
</feature>
<dbReference type="STRING" id="1054147.F4Q6G4"/>
<evidence type="ECO:0000256" key="8">
    <source>
        <dbReference type="SAM" id="SignalP"/>
    </source>
</evidence>
<dbReference type="GO" id="GO:0016301">
    <property type="term" value="F:kinase activity"/>
    <property type="evidence" value="ECO:0007669"/>
    <property type="project" value="UniProtKB-KW"/>
</dbReference>
<evidence type="ECO:0000256" key="4">
    <source>
        <dbReference type="ARBA" id="ARBA00023157"/>
    </source>
</evidence>